<proteinExistence type="predicted"/>
<organism evidence="1">
    <name type="scientific">Arundo donax</name>
    <name type="common">Giant reed</name>
    <name type="synonym">Donax arundinaceus</name>
    <dbReference type="NCBI Taxonomy" id="35708"/>
    <lineage>
        <taxon>Eukaryota</taxon>
        <taxon>Viridiplantae</taxon>
        <taxon>Streptophyta</taxon>
        <taxon>Embryophyta</taxon>
        <taxon>Tracheophyta</taxon>
        <taxon>Spermatophyta</taxon>
        <taxon>Magnoliopsida</taxon>
        <taxon>Liliopsida</taxon>
        <taxon>Poales</taxon>
        <taxon>Poaceae</taxon>
        <taxon>PACMAD clade</taxon>
        <taxon>Arundinoideae</taxon>
        <taxon>Arundineae</taxon>
        <taxon>Arundo</taxon>
    </lineage>
</organism>
<accession>A0A0A8YUA6</accession>
<protein>
    <submittedName>
        <fullName evidence="1">Uncharacterized protein</fullName>
    </submittedName>
</protein>
<evidence type="ECO:0000313" key="1">
    <source>
        <dbReference type="EMBL" id="JAD29003.1"/>
    </source>
</evidence>
<name>A0A0A8YUA6_ARUDO</name>
<reference evidence="1" key="1">
    <citation type="submission" date="2014-09" db="EMBL/GenBank/DDBJ databases">
        <authorList>
            <person name="Magalhaes I.L.F."/>
            <person name="Oliveira U."/>
            <person name="Santos F.R."/>
            <person name="Vidigal T.H.D.A."/>
            <person name="Brescovit A.D."/>
            <person name="Santos A.J."/>
        </authorList>
    </citation>
    <scope>NUCLEOTIDE SEQUENCE</scope>
    <source>
        <tissue evidence="1">Shoot tissue taken approximately 20 cm above the soil surface</tissue>
    </source>
</reference>
<dbReference type="AlphaFoldDB" id="A0A0A8YUA6"/>
<reference evidence="1" key="2">
    <citation type="journal article" date="2015" name="Data Brief">
        <title>Shoot transcriptome of the giant reed, Arundo donax.</title>
        <authorList>
            <person name="Barrero R.A."/>
            <person name="Guerrero F.D."/>
            <person name="Moolhuijzen P."/>
            <person name="Goolsby J.A."/>
            <person name="Tidwell J."/>
            <person name="Bellgard S.E."/>
            <person name="Bellgard M.I."/>
        </authorList>
    </citation>
    <scope>NUCLEOTIDE SEQUENCE</scope>
    <source>
        <tissue evidence="1">Shoot tissue taken approximately 20 cm above the soil surface</tissue>
    </source>
</reference>
<sequence>MAHIGGRRRGCFRTRAATSGAFIRRWTTSAKRLPSCSPPPTLPATRPPSSGAFSCDLSPKLGACTAVRSQACLASYRTLQQLISCPGTV</sequence>
<dbReference type="EMBL" id="GBRH01268892">
    <property type="protein sequence ID" value="JAD29003.1"/>
    <property type="molecule type" value="Transcribed_RNA"/>
</dbReference>